<protein>
    <submittedName>
        <fullName evidence="2">Uncharacterized protein</fullName>
    </submittedName>
</protein>
<dbReference type="EMBL" id="ABGD02000027">
    <property type="protein sequence ID" value="EDS09569.1"/>
    <property type="molecule type" value="Genomic_DNA"/>
</dbReference>
<organism evidence="2 3">
    <name type="scientific">Anaerotruncus colihominis DSM 17241</name>
    <dbReference type="NCBI Taxonomy" id="445972"/>
    <lineage>
        <taxon>Bacteria</taxon>
        <taxon>Bacillati</taxon>
        <taxon>Bacillota</taxon>
        <taxon>Clostridia</taxon>
        <taxon>Eubacteriales</taxon>
        <taxon>Oscillospiraceae</taxon>
        <taxon>Anaerotruncus</taxon>
    </lineage>
</organism>
<keyword evidence="1" id="KW-0472">Membrane</keyword>
<evidence type="ECO:0000313" key="2">
    <source>
        <dbReference type="EMBL" id="EDS09569.1"/>
    </source>
</evidence>
<dbReference type="HOGENOM" id="CLU_2840074_0_0_9"/>
<name>B0PFY1_9FIRM</name>
<keyword evidence="3" id="KW-1185">Reference proteome</keyword>
<comment type="caution">
    <text evidence="2">The sequence shown here is derived from an EMBL/GenBank/DDBJ whole genome shotgun (WGS) entry which is preliminary data.</text>
</comment>
<proteinExistence type="predicted"/>
<sequence>MKNARAANGRLRFRIPLFTYVNFFVPFFQFYSLLFLQIFIYFSCVYVQNHMKLSFTPCFVDGNTL</sequence>
<feature type="transmembrane region" description="Helical" evidence="1">
    <location>
        <begin position="20"/>
        <end position="42"/>
    </location>
</feature>
<reference evidence="2" key="2">
    <citation type="submission" date="2013-09" db="EMBL/GenBank/DDBJ databases">
        <title>Draft genome sequence of Anaerotruncus colihominis(DSM 17241).</title>
        <authorList>
            <person name="Sudarsanam P."/>
            <person name="Ley R."/>
            <person name="Guruge J."/>
            <person name="Turnbaugh P.J."/>
            <person name="Mahowald M."/>
            <person name="Liep D."/>
            <person name="Gordon J."/>
        </authorList>
    </citation>
    <scope>NUCLEOTIDE SEQUENCE</scope>
    <source>
        <strain evidence="2">DSM 17241</strain>
    </source>
</reference>
<evidence type="ECO:0000256" key="1">
    <source>
        <dbReference type="SAM" id="Phobius"/>
    </source>
</evidence>
<keyword evidence="1" id="KW-0812">Transmembrane</keyword>
<dbReference type="Proteomes" id="UP000003803">
    <property type="component" value="Unassembled WGS sequence"/>
</dbReference>
<accession>B0PFY1</accession>
<reference evidence="2" key="1">
    <citation type="submission" date="2007-11" db="EMBL/GenBank/DDBJ databases">
        <authorList>
            <person name="Fulton L."/>
            <person name="Clifton S."/>
            <person name="Fulton B."/>
            <person name="Xu J."/>
            <person name="Minx P."/>
            <person name="Pepin K.H."/>
            <person name="Johnson M."/>
            <person name="Thiruvilangam P."/>
            <person name="Bhonagiri V."/>
            <person name="Nash W.E."/>
            <person name="Mardis E.R."/>
            <person name="Wilson R.K."/>
        </authorList>
    </citation>
    <scope>NUCLEOTIDE SEQUENCE [LARGE SCALE GENOMIC DNA]</scope>
    <source>
        <strain evidence="2">DSM 17241</strain>
    </source>
</reference>
<keyword evidence="1" id="KW-1133">Transmembrane helix</keyword>
<dbReference type="AlphaFoldDB" id="B0PFY1"/>
<gene>
    <name evidence="2" type="ORF">ANACOL_03713</name>
</gene>
<evidence type="ECO:0000313" key="3">
    <source>
        <dbReference type="Proteomes" id="UP000003803"/>
    </source>
</evidence>